<name>A0A4Q2DDD4_9AGAR</name>
<dbReference type="Proteomes" id="UP000290288">
    <property type="component" value="Unassembled WGS sequence"/>
</dbReference>
<gene>
    <name evidence="2" type="ORF">EST38_g9225</name>
</gene>
<comment type="caution">
    <text evidence="2">The sequence shown here is derived from an EMBL/GenBank/DDBJ whole genome shotgun (WGS) entry which is preliminary data.</text>
</comment>
<protein>
    <submittedName>
        <fullName evidence="2">Uncharacterized protein</fullName>
    </submittedName>
</protein>
<evidence type="ECO:0000313" key="2">
    <source>
        <dbReference type="EMBL" id="RXW16624.1"/>
    </source>
</evidence>
<reference evidence="2 3" key="1">
    <citation type="submission" date="2019-01" db="EMBL/GenBank/DDBJ databases">
        <title>Draft genome sequence of Psathyrella aberdarensis IHI B618.</title>
        <authorList>
            <person name="Buettner E."/>
            <person name="Kellner H."/>
        </authorList>
    </citation>
    <scope>NUCLEOTIDE SEQUENCE [LARGE SCALE GENOMIC DNA]</scope>
    <source>
        <strain evidence="2 3">IHI B618</strain>
    </source>
</reference>
<evidence type="ECO:0000313" key="3">
    <source>
        <dbReference type="Proteomes" id="UP000290288"/>
    </source>
</evidence>
<proteinExistence type="predicted"/>
<dbReference type="OrthoDB" id="10372605at2759"/>
<dbReference type="EMBL" id="SDEE01000418">
    <property type="protein sequence ID" value="RXW16624.1"/>
    <property type="molecule type" value="Genomic_DNA"/>
</dbReference>
<accession>A0A4Q2DDD4</accession>
<dbReference type="AlphaFoldDB" id="A0A4Q2DDD4"/>
<evidence type="ECO:0000256" key="1">
    <source>
        <dbReference type="SAM" id="MobiDB-lite"/>
    </source>
</evidence>
<feature type="region of interest" description="Disordered" evidence="1">
    <location>
        <begin position="1"/>
        <end position="32"/>
    </location>
</feature>
<keyword evidence="3" id="KW-1185">Reference proteome</keyword>
<sequence length="58" mass="6244">MCVDSSSSAPTSESGSDAGDEESPVTFTPLPIPPWHRLKRAEVVFERGDLPESELSLV</sequence>
<organism evidence="2 3">
    <name type="scientific">Candolleomyces aberdarensis</name>
    <dbReference type="NCBI Taxonomy" id="2316362"/>
    <lineage>
        <taxon>Eukaryota</taxon>
        <taxon>Fungi</taxon>
        <taxon>Dikarya</taxon>
        <taxon>Basidiomycota</taxon>
        <taxon>Agaricomycotina</taxon>
        <taxon>Agaricomycetes</taxon>
        <taxon>Agaricomycetidae</taxon>
        <taxon>Agaricales</taxon>
        <taxon>Agaricineae</taxon>
        <taxon>Psathyrellaceae</taxon>
        <taxon>Candolleomyces</taxon>
    </lineage>
</organism>
<feature type="compositionally biased region" description="Low complexity" evidence="1">
    <location>
        <begin position="1"/>
        <end position="17"/>
    </location>
</feature>